<dbReference type="Proteomes" id="UP000193200">
    <property type="component" value="Unassembled WGS sequence"/>
</dbReference>
<dbReference type="SUPFAM" id="SSF46894">
    <property type="entry name" value="C-terminal effector domain of the bipartite response regulators"/>
    <property type="match status" value="1"/>
</dbReference>
<sequence length="375" mass="41911">MQLPDRLVERIYDASVLDAAWSDVVPAIADLCGARSAVILVNDRVTGELSFADEFGVGTEYRRAYLQDLRQDDLRLDDLVQQPLGTVRTDTMIPRYAAYRQSRAYRELYKKLGTEHALGAFIFSDGRRSYGLRVFRSENEGAFGSAEIERYQGLLPHLARVFRIRSLHQRERDLASRLQHVLDVLPWGICLVDEDGALAAHNGIAKELLFNAERPLATKVRRLAGEALSEWRVSGRQRQVSVLRVDGRNDQDETARLHVLIEVIPENSTWTGNAEPLVMVVLATPAPDAERQAENLAALYDLTCRERAVARHLLSGQRIAATAELLDIAFETARSHLRSIFAKTGVSRQTDLVRIGLSTPAIAGSRPPESDLIDH</sequence>
<dbReference type="OrthoDB" id="5497412at2"/>
<dbReference type="InterPro" id="IPR000792">
    <property type="entry name" value="Tscrpt_reg_LuxR_C"/>
</dbReference>
<feature type="domain" description="HTH luxR-type" evidence="1">
    <location>
        <begin position="299"/>
        <end position="356"/>
    </location>
</feature>
<dbReference type="InParanoid" id="A0A1Y5TVJ2"/>
<evidence type="ECO:0000313" key="2">
    <source>
        <dbReference type="EMBL" id="SLN73072.1"/>
    </source>
</evidence>
<dbReference type="SMART" id="SM00421">
    <property type="entry name" value="HTH_LUXR"/>
    <property type="match status" value="1"/>
</dbReference>
<dbReference type="RefSeq" id="WP_139839766.1">
    <property type="nucleotide sequence ID" value="NZ_FWFR01000003.1"/>
</dbReference>
<evidence type="ECO:0000259" key="1">
    <source>
        <dbReference type="SMART" id="SM00421"/>
    </source>
</evidence>
<protein>
    <submittedName>
        <fullName evidence="2">Bacterial regulatory proteins, luxR family</fullName>
    </submittedName>
</protein>
<dbReference type="AlphaFoldDB" id="A0A1Y5TVJ2"/>
<accession>A0A1Y5TVJ2</accession>
<proteinExistence type="predicted"/>
<reference evidence="2 3" key="1">
    <citation type="submission" date="2017-03" db="EMBL/GenBank/DDBJ databases">
        <authorList>
            <person name="Afonso C.L."/>
            <person name="Miller P.J."/>
            <person name="Scott M.A."/>
            <person name="Spackman E."/>
            <person name="Goraichik I."/>
            <person name="Dimitrov K.M."/>
            <person name="Suarez D.L."/>
            <person name="Swayne D.E."/>
        </authorList>
    </citation>
    <scope>NUCLEOTIDE SEQUENCE [LARGE SCALE GENOMIC DNA]</scope>
    <source>
        <strain evidence="2 3">CECT 7691</strain>
    </source>
</reference>
<organism evidence="2 3">
    <name type="scientific">Oceanibacterium hippocampi</name>
    <dbReference type="NCBI Taxonomy" id="745714"/>
    <lineage>
        <taxon>Bacteria</taxon>
        <taxon>Pseudomonadati</taxon>
        <taxon>Pseudomonadota</taxon>
        <taxon>Alphaproteobacteria</taxon>
        <taxon>Sneathiellales</taxon>
        <taxon>Sneathiellaceae</taxon>
        <taxon>Oceanibacterium</taxon>
    </lineage>
</organism>
<dbReference type="EMBL" id="FWFR01000003">
    <property type="protein sequence ID" value="SLN73072.1"/>
    <property type="molecule type" value="Genomic_DNA"/>
</dbReference>
<evidence type="ECO:0000313" key="3">
    <source>
        <dbReference type="Proteomes" id="UP000193200"/>
    </source>
</evidence>
<dbReference type="InterPro" id="IPR036388">
    <property type="entry name" value="WH-like_DNA-bd_sf"/>
</dbReference>
<dbReference type="GO" id="GO:0006355">
    <property type="term" value="P:regulation of DNA-templated transcription"/>
    <property type="evidence" value="ECO:0007669"/>
    <property type="project" value="InterPro"/>
</dbReference>
<dbReference type="InterPro" id="IPR016032">
    <property type="entry name" value="Sig_transdc_resp-reg_C-effctor"/>
</dbReference>
<dbReference type="GO" id="GO:0003677">
    <property type="term" value="F:DNA binding"/>
    <property type="evidence" value="ECO:0007669"/>
    <property type="project" value="InterPro"/>
</dbReference>
<keyword evidence="3" id="KW-1185">Reference proteome</keyword>
<gene>
    <name evidence="2" type="ORF">OCH7691_03560</name>
</gene>
<dbReference type="Pfam" id="PF00196">
    <property type="entry name" value="GerE"/>
    <property type="match status" value="1"/>
</dbReference>
<name>A0A1Y5TVJ2_9PROT</name>
<dbReference type="Gene3D" id="1.10.10.10">
    <property type="entry name" value="Winged helix-like DNA-binding domain superfamily/Winged helix DNA-binding domain"/>
    <property type="match status" value="1"/>
</dbReference>